<dbReference type="InterPro" id="IPR047416">
    <property type="entry name" value="XPF_nuclease_Mus81"/>
</dbReference>
<dbReference type="SUPFAM" id="SSF47802">
    <property type="entry name" value="DNA polymerase beta, N-terminal domain-like"/>
    <property type="match status" value="1"/>
</dbReference>
<keyword evidence="7 13" id="KW-0227">DNA damage</keyword>
<dbReference type="PANTHER" id="PTHR13451:SF0">
    <property type="entry name" value="CROSSOVER JUNCTION ENDONUCLEASE MUS81"/>
    <property type="match status" value="1"/>
</dbReference>
<evidence type="ECO:0000313" key="16">
    <source>
        <dbReference type="Proteomes" id="UP001458880"/>
    </source>
</evidence>
<accession>A0AAW1IUK7</accession>
<keyword evidence="6 13" id="KW-0255">Endonuclease</keyword>
<dbReference type="GO" id="GO:0048257">
    <property type="term" value="F:3'-flap endonuclease activity"/>
    <property type="evidence" value="ECO:0007669"/>
    <property type="project" value="TreeGrafter"/>
</dbReference>
<keyword evidence="4 13" id="KW-0540">Nuclease</keyword>
<proteinExistence type="inferred from homology"/>
<organism evidence="15 16">
    <name type="scientific">Popillia japonica</name>
    <name type="common">Japanese beetle</name>
    <dbReference type="NCBI Taxonomy" id="7064"/>
    <lineage>
        <taxon>Eukaryota</taxon>
        <taxon>Metazoa</taxon>
        <taxon>Ecdysozoa</taxon>
        <taxon>Arthropoda</taxon>
        <taxon>Hexapoda</taxon>
        <taxon>Insecta</taxon>
        <taxon>Pterygota</taxon>
        <taxon>Neoptera</taxon>
        <taxon>Endopterygota</taxon>
        <taxon>Coleoptera</taxon>
        <taxon>Polyphaga</taxon>
        <taxon>Scarabaeiformia</taxon>
        <taxon>Scarabaeidae</taxon>
        <taxon>Rutelinae</taxon>
        <taxon>Popillia</taxon>
    </lineage>
</organism>
<evidence type="ECO:0000256" key="5">
    <source>
        <dbReference type="ARBA" id="ARBA00022723"/>
    </source>
</evidence>
<dbReference type="InterPro" id="IPR047417">
    <property type="entry name" value="WHD_MUS81"/>
</dbReference>
<gene>
    <name evidence="15" type="ORF">QE152_g34220</name>
</gene>
<dbReference type="GO" id="GO:0005634">
    <property type="term" value="C:nucleus"/>
    <property type="evidence" value="ECO:0007669"/>
    <property type="project" value="UniProtKB-SubCell"/>
</dbReference>
<dbReference type="GO" id="GO:0048476">
    <property type="term" value="C:Holliday junction resolvase complex"/>
    <property type="evidence" value="ECO:0007669"/>
    <property type="project" value="UniProtKB-UniRule"/>
</dbReference>
<dbReference type="InterPro" id="IPR011335">
    <property type="entry name" value="Restrct_endonuc-II-like"/>
</dbReference>
<evidence type="ECO:0000256" key="13">
    <source>
        <dbReference type="RuleBase" id="RU369042"/>
    </source>
</evidence>
<keyword evidence="11 13" id="KW-0234">DNA repair</keyword>
<keyword evidence="9 13" id="KW-0460">Magnesium</keyword>
<dbReference type="Gene3D" id="1.10.150.110">
    <property type="entry name" value="DNA polymerase beta, N-terminal domain-like"/>
    <property type="match status" value="1"/>
</dbReference>
<evidence type="ECO:0000313" key="15">
    <source>
        <dbReference type="EMBL" id="KAK9693391.1"/>
    </source>
</evidence>
<comment type="caution">
    <text evidence="15">The sequence shown here is derived from an EMBL/GenBank/DDBJ whole genome shotgun (WGS) entry which is preliminary data.</text>
</comment>
<dbReference type="SUPFAM" id="SSF52980">
    <property type="entry name" value="Restriction endonuclease-like"/>
    <property type="match status" value="1"/>
</dbReference>
<comment type="similarity">
    <text evidence="3 13">Belongs to the XPF family.</text>
</comment>
<dbReference type="FunFam" id="3.40.50.10130:FF:000003">
    <property type="entry name" value="Crossover junction endonuclease MUS81"/>
    <property type="match status" value="1"/>
</dbReference>
<dbReference type="GO" id="GO:0000727">
    <property type="term" value="P:double-strand break repair via break-induced replication"/>
    <property type="evidence" value="ECO:0007669"/>
    <property type="project" value="UniProtKB-UniRule"/>
</dbReference>
<dbReference type="GO" id="GO:0006308">
    <property type="term" value="P:DNA catabolic process"/>
    <property type="evidence" value="ECO:0007669"/>
    <property type="project" value="UniProtKB-UniRule"/>
</dbReference>
<dbReference type="SMART" id="SM00891">
    <property type="entry name" value="ERCC4"/>
    <property type="match status" value="1"/>
</dbReference>
<dbReference type="FunFam" id="1.10.150.110:FF:000001">
    <property type="entry name" value="Putative Crossover junction endonuclease MUS81"/>
    <property type="match status" value="1"/>
</dbReference>
<dbReference type="Pfam" id="PF21136">
    <property type="entry name" value="WHD_MUS81"/>
    <property type="match status" value="1"/>
</dbReference>
<dbReference type="Pfam" id="PF02732">
    <property type="entry name" value="ERCC4"/>
    <property type="match status" value="1"/>
</dbReference>
<keyword evidence="12 13" id="KW-0539">Nucleus</keyword>
<keyword evidence="10 13" id="KW-0233">DNA recombination</keyword>
<dbReference type="GO" id="GO:0000712">
    <property type="term" value="P:resolution of meiotic recombination intermediates"/>
    <property type="evidence" value="ECO:0007669"/>
    <property type="project" value="TreeGrafter"/>
</dbReference>
<dbReference type="AlphaFoldDB" id="A0AAW1IUK7"/>
<dbReference type="InterPro" id="IPR027421">
    <property type="entry name" value="DNA_pol_lamdba_lyase_dom_sf"/>
</dbReference>
<evidence type="ECO:0000256" key="9">
    <source>
        <dbReference type="ARBA" id="ARBA00022842"/>
    </source>
</evidence>
<dbReference type="Gene3D" id="1.10.150.670">
    <property type="entry name" value="Crossover junction endonuclease EME1, DNA-binding domain"/>
    <property type="match status" value="1"/>
</dbReference>
<dbReference type="GO" id="GO:0008821">
    <property type="term" value="F:crossover junction DNA endonuclease activity"/>
    <property type="evidence" value="ECO:0007669"/>
    <property type="project" value="UniProtKB-UniRule"/>
</dbReference>
<comment type="subcellular location">
    <subcellularLocation>
        <location evidence="2 13">Nucleus</location>
    </subcellularLocation>
</comment>
<dbReference type="Gene3D" id="1.10.10.10">
    <property type="entry name" value="Winged helix-like DNA-binding domain superfamily/Winged helix DNA-binding domain"/>
    <property type="match status" value="1"/>
</dbReference>
<comment type="subunit">
    <text evidence="13">Interacts with EME1.</text>
</comment>
<dbReference type="CDD" id="cd21036">
    <property type="entry name" value="WH_MUS81"/>
    <property type="match status" value="1"/>
</dbReference>
<dbReference type="Proteomes" id="UP001458880">
    <property type="component" value="Unassembled WGS sequence"/>
</dbReference>
<keyword evidence="16" id="KW-1185">Reference proteome</keyword>
<reference evidence="15 16" key="1">
    <citation type="journal article" date="2024" name="BMC Genomics">
        <title>De novo assembly and annotation of Popillia japonica's genome with initial clues to its potential as an invasive pest.</title>
        <authorList>
            <person name="Cucini C."/>
            <person name="Boschi S."/>
            <person name="Funari R."/>
            <person name="Cardaioli E."/>
            <person name="Iannotti N."/>
            <person name="Marturano G."/>
            <person name="Paoli F."/>
            <person name="Bruttini M."/>
            <person name="Carapelli A."/>
            <person name="Frati F."/>
            <person name="Nardi F."/>
        </authorList>
    </citation>
    <scope>NUCLEOTIDE SEQUENCE [LARGE SCALE GENOMIC DNA]</scope>
    <source>
        <strain evidence="15">DMR45628</strain>
    </source>
</reference>
<dbReference type="GO" id="GO:0003677">
    <property type="term" value="F:DNA binding"/>
    <property type="evidence" value="ECO:0007669"/>
    <property type="project" value="UniProtKB-UniRule"/>
</dbReference>
<dbReference type="GO" id="GO:0031297">
    <property type="term" value="P:replication fork processing"/>
    <property type="evidence" value="ECO:0007669"/>
    <property type="project" value="UniProtKB-ARBA"/>
</dbReference>
<keyword evidence="5 13" id="KW-0479">Metal-binding</keyword>
<keyword evidence="8 13" id="KW-0378">Hydrolase</keyword>
<dbReference type="CDD" id="cd20074">
    <property type="entry name" value="XPF_nuclease_Mus81"/>
    <property type="match status" value="1"/>
</dbReference>
<dbReference type="InterPro" id="IPR042530">
    <property type="entry name" value="EME1/EME2_C"/>
</dbReference>
<comment type="cofactor">
    <cofactor evidence="1 13">
        <name>Mg(2+)</name>
        <dbReference type="ChEBI" id="CHEBI:18420"/>
    </cofactor>
</comment>
<dbReference type="InterPro" id="IPR033309">
    <property type="entry name" value="Mus81"/>
</dbReference>
<dbReference type="GO" id="GO:0031573">
    <property type="term" value="P:mitotic intra-S DNA damage checkpoint signaling"/>
    <property type="evidence" value="ECO:0007669"/>
    <property type="project" value="TreeGrafter"/>
</dbReference>
<protein>
    <recommendedName>
        <fullName evidence="13">Crossover junction endonuclease MUS81</fullName>
        <ecNumber evidence="13">3.1.22.-</ecNumber>
    </recommendedName>
</protein>
<dbReference type="Gene3D" id="3.40.50.10130">
    <property type="match status" value="1"/>
</dbReference>
<evidence type="ECO:0000256" key="8">
    <source>
        <dbReference type="ARBA" id="ARBA00022801"/>
    </source>
</evidence>
<name>A0AAW1IUK7_POPJA</name>
<evidence type="ECO:0000256" key="3">
    <source>
        <dbReference type="ARBA" id="ARBA00010015"/>
    </source>
</evidence>
<dbReference type="EMBL" id="JASPKY010000543">
    <property type="protein sequence ID" value="KAK9693391.1"/>
    <property type="molecule type" value="Genomic_DNA"/>
</dbReference>
<evidence type="ECO:0000256" key="1">
    <source>
        <dbReference type="ARBA" id="ARBA00001946"/>
    </source>
</evidence>
<evidence type="ECO:0000256" key="2">
    <source>
        <dbReference type="ARBA" id="ARBA00004123"/>
    </source>
</evidence>
<evidence type="ECO:0000256" key="12">
    <source>
        <dbReference type="ARBA" id="ARBA00023242"/>
    </source>
</evidence>
<evidence type="ECO:0000256" key="10">
    <source>
        <dbReference type="ARBA" id="ARBA00023172"/>
    </source>
</evidence>
<evidence type="ECO:0000256" key="6">
    <source>
        <dbReference type="ARBA" id="ARBA00022759"/>
    </source>
</evidence>
<dbReference type="InterPro" id="IPR006166">
    <property type="entry name" value="ERCC4_domain"/>
</dbReference>
<feature type="domain" description="ERCC4" evidence="14">
    <location>
        <begin position="279"/>
        <end position="380"/>
    </location>
</feature>
<evidence type="ECO:0000256" key="4">
    <source>
        <dbReference type="ARBA" id="ARBA00022722"/>
    </source>
</evidence>
<evidence type="ECO:0000256" key="11">
    <source>
        <dbReference type="ARBA" id="ARBA00023204"/>
    </source>
</evidence>
<dbReference type="EC" id="3.1.22.-" evidence="13"/>
<comment type="function">
    <text evidence="13">Interacts with EME1 to form a DNA structure-specific endonuclease with substrate preference for branched DNA structures with a 5'-end at the branch nick. Typical substrates include 3'-flap structures, D-loops, replication forks and nicked Holliday junctions. May be required in mitosis for the processing of stalled or collapsed replication fork intermediates. May be required in meiosis for the repair of meiosis-specific double strand breaks subsequent to single-end invasion (SEI).</text>
</comment>
<dbReference type="FunFam" id="1.10.10.10:FF:000307">
    <property type="entry name" value="Crossover junction endonuclease MUS81"/>
    <property type="match status" value="1"/>
</dbReference>
<evidence type="ECO:0000259" key="14">
    <source>
        <dbReference type="SMART" id="SM00891"/>
    </source>
</evidence>
<dbReference type="GO" id="GO:0046872">
    <property type="term" value="F:metal ion binding"/>
    <property type="evidence" value="ECO:0007669"/>
    <property type="project" value="UniProtKB-UniRule"/>
</dbReference>
<dbReference type="InterPro" id="IPR036388">
    <property type="entry name" value="WH-like_DNA-bd_sf"/>
</dbReference>
<dbReference type="InterPro" id="IPR010996">
    <property type="entry name" value="HHH_MUS81"/>
</dbReference>
<dbReference type="Pfam" id="PF14716">
    <property type="entry name" value="HHH_8"/>
    <property type="match status" value="1"/>
</dbReference>
<evidence type="ECO:0000256" key="7">
    <source>
        <dbReference type="ARBA" id="ARBA00022763"/>
    </source>
</evidence>
<dbReference type="PANTHER" id="PTHR13451">
    <property type="entry name" value="CLASS II CROSSOVER JUNCTION ENDONUCLEASE MUS81"/>
    <property type="match status" value="1"/>
</dbReference>
<sequence length="550" mass="63015">MNSQKKRVTMKLKHPNPLFEKWLTEWKDKAKEKDSKMQHCYAKALQSLKKYPLPLERGRDCKILNGFGDRLCQMLDERLDEHNNGKGNESDPDKTIDFVVENVNITTKTKHKLNDDVPKENLPGTPKRNRKAYVPTHRSGAYAILIALHKYGTSTKNEIIEKAQHLCDKPFTKPDPGTYYTSWSSMKTLLDKELVTKKGNPAKFALTASGTDLAVQLCMNNDADEADNRIIAKNVENQILQNRISENPCKDDKFEDQLRVPQCSNFETVFFEPNTFEVILVVDKQETAGSKEKLQNDPILLELTHLGVRHDVMHLKVGDYVWICRSRIIPNVELVLPYIIERKRMDDFGSSIKDGRYHDQKFRLKQCGIQNIIYLIESYGDNRHTGLPLTTLQQAAANTLIQDGFTVRFSDGVRGTAQYLNCMTKILKENYEPKTVMSCPKINLEASTINDDLIPMMNFQEFNQSGAKYKSFTASEMFMKQLVQLKGLSIDKAMVIIERFPTVKLFKQACDEDVEETEKIVANIQFGKKRKIGTAISSTLCRFYKSNEFP</sequence>